<keyword evidence="6" id="KW-0325">Glycoprotein</keyword>
<organism evidence="11 12">
    <name type="scientific">Astyanax mexicanus</name>
    <name type="common">Blind cave fish</name>
    <name type="synonym">Astyanax fasciatus mexicanus</name>
    <dbReference type="NCBI Taxonomy" id="7994"/>
    <lineage>
        <taxon>Eukaryota</taxon>
        <taxon>Metazoa</taxon>
        <taxon>Chordata</taxon>
        <taxon>Craniata</taxon>
        <taxon>Vertebrata</taxon>
        <taxon>Euteleostomi</taxon>
        <taxon>Actinopterygii</taxon>
        <taxon>Neopterygii</taxon>
        <taxon>Teleostei</taxon>
        <taxon>Ostariophysi</taxon>
        <taxon>Characiformes</taxon>
        <taxon>Characoidei</taxon>
        <taxon>Acestrorhamphidae</taxon>
        <taxon>Acestrorhamphinae</taxon>
        <taxon>Astyanax</taxon>
    </lineage>
</organism>
<sequence length="4413" mass="495358">MGDIKLCLFLLLSAYALADTSVEVTDEDSQPSLCPLESRYKNFRKYTYDYTAESTNGVSGTANIKNGPRITCKVELEVPQTCSFVLRTADCALSEVALISAQGQPVYKPVAGSDLFQAAMEKNPLNFVVEQVTEVSVFPKEDEPENILNIKRGIISALLSPVMEEEHNKKMPTIHGLCSSELTVNSRKDIDVDVTVERDLSQCSNFSPQNLPTSPLSLTPGLNGLVSKLISSSQTCNYQFDNRKKHMTETQCREKHVFIPFSHEDQYGIVSEVKQSLVLQESSKINNRYFSNEGSLHRKLFPEEVEEKLFSQNKEDVLSSMQTLSDLSRLGRNQERARLFQKLVSQVRGMKNETLSSAVEEMARISGWLSWQVLLQCGSSECSSAALQILRGLEGSGGEVDAVVYTLALLSRPDPQRLRDILTTAQTRPTKTVLYALANTVKKFPLKDAQMIPEVREVAEFMEFLLGDCSGDQDQTFLTLRVIGVMGKYMEGFPSLKSSLLRCIRQSDASLSVQKSAVQSFRLMEIDPDVSRALMDQYQDAEAPAEKRIAAYLMLMRNPELVDEVLKTLRDESNLQVKSFVISHISNLMDLTDPDLQTIKDYITRALENDENLSAADFTKFSRNYKVVVPRAGSVQSNVIFDSVNFMPREVMLATTLDAFSAEILEIGLEGEGLEPTIDALFGENGFFPDVISRALYWANDKVPHQAKQVLEKWTGPLKDNRMKREVSQNIFNQIKENFGKFGDALKNLEENKDAPKAMAYLRFMGTELGYMKTSELNGMIENIIKYAELFFSTVPKEVFRKVSSGTDNELFAHYMFLDKAFTLPTGAGLPLKLSMAGVFAPGASGGLTFDRSMQQLTFRPSAGVEFVTQMGVFLPEFVDAGIQMHTNIYHESGLNAKVTVTGTQVQLSIPTPERNTQLISVSNELLSLTSTMTRKVSPIVEDRTDATECNPFFPGLKYCTIIRYSNASSTNSAPYFPLTGETRFAVELQPTGDVTEYTATLAYELLREGKEGRHKVDSLMFSLKAEGPTPTTATTALKYNRNKNSFTSELQIPDFDVEAAVKVEVTDVTRKGKKIRGISVDVTNKKNLYLSLVGRARVESMDDVELELEMAAPALQMDASTTASLKNTNGLVLEMDTRLNCPDTFSKQEVVFRYDEKKVELEMKSDMNSELAKLLPDMDEYSRQLQTYVDDILDQKVAKTDMKLRHIVMKGIEAGNIWLDKFGENIPYLKNLRNRRDIPEIQMPSLPEQLYFKHDALFRYEFNKERAFFSLPLPFPGMTSEHLNLPSEITLPQVQVPYLGLIKPETRLRVPSFTVPFSLDFSVPRLGVAELSAKVKTNFYDWEGSVSGGNYTADVPSYIAKYRVMASSPLSALSHKVEGTALVYGTMDDDFKYLVNGSFNHNFLDASFSASESLTVTESESTEVIEKMKGSAIYKYEVTSPLGLHTSLYYSTQVTSMGFEMAGDSNLDGALKIGPFYANSAYTQSYTANILENRGRGESMLRFDTSFIKGKTVIKGEYLDEKLTIVSKTSAEDDTLMHTGEIMYEDGQLTLKSDLSAEALGKTIHSQSELGLTGEKVSFRIETEANYESNRAFSLLTGALNGNGLEINTDASLTFEESRGMHKGTLTLGLTGLATSCTTTLQCSSMTFENNFNAAVDGTGASMYLLSKGLAQDNTAELRVEGKISDIEASLNSVFKGNVFDSNARNTMNLGLNQQGLTFSNIMRGTLQKMRTESTHTLTVTLWTLAFHSKTDNFICDGASYNHDIKLNMRPFSASVVSANNLEMFDLSVGKESNIKMEPFKLDATGSITGKYKDEDTVKSTCGISFADLSASIKCDSSADVLDSQVSHNFELDVAGLSSVIKSEMKLKSTTLRVENVIRTMAMPFSLTVDAILNGDGSVRFYGKHTGQLYSKFLLKAEPFAIAESHDWRASATHMLTNGDSAETHVENKFDGLLAPVEQSMLWKFKSKLNNHAYNQDISIYNKEAEMGAEMSGVLLTNLFNKAAESQEFSVSSFLKYDKNHDCHIISLPFIESLPAAFEKMKTTVLTLLESFQQYLNGLDVNDLARQFRENLDEVPQMVSDFIEEADLENKFNMAKDKVVSLAQDYAVTLDDLEASMENLKVNLEKILIELATKVNDIKAQIKTFVESGSWAEILTSTRDALMAFDEKYEITRTIVKVISAIEDVIRQIDLQKLQDGSMKWLKELDAKYEIKAKIQEKVSELKEVIETFDMKMLVQDVTDYISSFDLAQYVEQLSDYIPSEDIQKVLESMKDIFLNWIEEYEIVEKINYVYSKLGELFEKYEIQKKMERFLDQAKILIKQYKIRETVEMMAEALKSIPFEYVSDKVLQLLDTTVNHLKSIDIKQTIDDLNDYILKITEMIKNFDYNEFVDEINAGISKVTNYVNEQIKVYEIAEKIEASRTFLREMQASIYNYLEQLKNTKVAEIYRMVKGVMDTTAIKDIKLKIQDTLEDMKQRINDMDIRDEILVYLQRASESYTNIIDFISSHLKSLIEEVQKISQNKEVLDKIQKAVEEVLDFLRVAEIEVEAFTLPFTTLEVPAFQLSLARLQDISLPSKITIPEFAIHINQYILAYVYEIGIDFEMIKNEIIQFIQNIQEFEMPELDPEATFGDLRALYLFNLPDFTFPEIRLVELKFPQINVPKLHLQDFNITMLAVPDLKLPLIQIEPCIPAFGKLYGEFKLKSPYYSVTTTAAIQNTTTKSSDPQFKATLTSQAKSTLQALGYTLDTVLQIETPKMKKMVISETIKVDHMAFSVDHEGSLTLKNPSIEASAKTTAKATTDMYKADFVNNIGLALKNGISLTMDTTCNHNLDVPSMDITAQALMTKTAKAQFESGTISVSIENKANGKWSIKNYKDEGTHKSNMEFSVNTGTAKLTFDGETNSQSLKMKQSVNAESVILSYITIDASAVTETPFMKSSVIKVTGKAQMEGLKVELTASHNADLIGRVSGTVANTCDFLAQPFEISLDCKNKGNSKILLPLKLTAKIDLQNDYKLDLSCEKQHASWVAHTRFNQYKYNHALSLENNEKDAVMSVSVDGEANLDFLTVPLTVPEMTVPYFETKTPKITEFSLWEDLGLKDLLATPRQSVDIDFKLQYQKNPDKHTFDLDLQPVYNVINQNAKILGIQFEFARDKALDALTTSYNQARTQFAKFKIDTSNLPPRYFTVPGYTVPILNIEVSAFRAELPAFGYFIPKEVSTPSFKVPMMGFSVPSYTLVLPSLELPVLHVPETLRELTLPTFTLPDIQNNIMIPALGNVTYDFSFKSPVISVSSNGGLYNQSDIVVKVGASSTSVFEFLKAKLDGTTSITKKRGLKVATSVSVEHNNAEYSHESTISLNRRNMEASVANNAKINLPIFTMEFNQVLAGNPKTKPNLSSKTKLQYSYNLPMMTSEGNGNLHHAFTLETLSSYLSLENSLRAKVDGAMLEIGSFSKALDNEASLYLNANGLRSTMKTDIKCKAEYKKNKIWSVDMTENFALDASLRRVYATLGYSSKNEINIASYSTNGAHSAQGTIEFVPLTTLTGNLNFDLSQSSDLGLARIAENVDIALTLDKQKFIWSGVEQLPFIKHASDLTMSNDEAEVRIESTESLEGRLAFLKSIRLPVYQRTLWDVLKFDEATSTDQQQFLNVSTNLVYTKNMEGTLFALPATVFENGVTFDIPEMTLAVPDWVKQIPQMIREMDQRLEHIDVPDYVSIPPVITIPTFDVPLTSLNVPSFTLDLQNLRIPKLISSPAFDVTVPGLPAVRVPQFNIDTEYMRDKMALLLLKLPQYEITISAFTLPKTFTIGKHTIKLDDITKAIYHFEMPTITIPEQKIEIPEISLPLPVSVFIPNFGALSTTVKVSSPIYNNTWTAQVENKEPGYEYTLKSACTSTLTFLAYDLDAYAKVLLENGAVSLDGKSTFIHDDVKVNWKHDLRQNLRIKREEPSELRPSSHTLEVDVKSQTFTDVSFRYASYNNGITSSVSSPSAGFLGLQFTRRSPSQYYGKLFSRYLATPDKDTDLLSMKVTLKNAKKLSLQTSWQLNGFFDLLNGFKEKLPSITAALHDFINKYHRAHLGLDLNRAALKLKNSVSNSIDRAYNQLPKAMDAMQNSIEYLSQQSTEMVKRTVEKMPEINLQEMSSRVSNNVKELLKSYEKNVKVLLEAVMKFLSETKFHLPGLEEKLTGQELYNRMRRSVSAAVKRAASRFTGLMETIADSVSKHISGVNFRLPGTDVVINGGEFLKDLKAAVRSAQDQIIQAMKKWEGVKLEKLLQNLSNFVKLCIQRAGEFIASLKVEEFEELSARVGGIYTDVRNRPVMQEISRQIEAAKVNAADYRDQAKVRVQELYNEISLERLNSDMSEVISAVENRLRSNADDIIEYAKKSSEFTQPYVRISSRKVDVDIPLPFYWNSFSDWPSMT</sequence>
<dbReference type="GO" id="GO:0050750">
    <property type="term" value="F:low-density lipoprotein particle receptor binding"/>
    <property type="evidence" value="ECO:0007669"/>
    <property type="project" value="TreeGrafter"/>
</dbReference>
<evidence type="ECO:0000259" key="10">
    <source>
        <dbReference type="PROSITE" id="PS51211"/>
    </source>
</evidence>
<feature type="domain" description="Vitellogenin" evidence="10">
    <location>
        <begin position="40"/>
        <end position="651"/>
    </location>
</feature>
<keyword evidence="12" id="KW-1185">Reference proteome</keyword>
<dbReference type="SMART" id="SM00638">
    <property type="entry name" value="LPD_N"/>
    <property type="match status" value="1"/>
</dbReference>
<dbReference type="InterPro" id="IPR015255">
    <property type="entry name" value="Vitellinogen_open_b-sht"/>
</dbReference>
<evidence type="ECO:0000256" key="5">
    <source>
        <dbReference type="ARBA" id="ARBA00023055"/>
    </source>
</evidence>
<evidence type="ECO:0000256" key="7">
    <source>
        <dbReference type="PROSITE-ProRule" id="PRU00557"/>
    </source>
</evidence>
<evidence type="ECO:0000256" key="1">
    <source>
        <dbReference type="ARBA" id="ARBA00004613"/>
    </source>
</evidence>
<accession>A0A3B1IMS5</accession>
<dbReference type="SMART" id="SM01169">
    <property type="entry name" value="DUF1943"/>
    <property type="match status" value="1"/>
</dbReference>
<evidence type="ECO:0000256" key="9">
    <source>
        <dbReference type="SAM" id="SignalP"/>
    </source>
</evidence>
<dbReference type="SUPFAM" id="SSF56968">
    <property type="entry name" value="Lipovitellin-phosvitin complex, beta-sheet shell regions"/>
    <property type="match status" value="2"/>
</dbReference>
<evidence type="ECO:0000313" key="12">
    <source>
        <dbReference type="Proteomes" id="UP000018467"/>
    </source>
</evidence>
<dbReference type="GO" id="GO:0034362">
    <property type="term" value="C:low-density lipoprotein particle"/>
    <property type="evidence" value="ECO:0007669"/>
    <property type="project" value="TreeGrafter"/>
</dbReference>
<dbReference type="Gene3D" id="2.30.230.10">
    <property type="entry name" value="Lipovitellin, beta-sheet shell regions, chain A"/>
    <property type="match status" value="1"/>
</dbReference>
<dbReference type="Pfam" id="PF06448">
    <property type="entry name" value="DUF1081"/>
    <property type="match status" value="1"/>
</dbReference>
<dbReference type="GO" id="GO:0042632">
    <property type="term" value="P:cholesterol homeostasis"/>
    <property type="evidence" value="ECO:0007669"/>
    <property type="project" value="TreeGrafter"/>
</dbReference>
<name>A0A3B1IMS5_ASTMX</name>
<proteinExistence type="predicted"/>
<evidence type="ECO:0000256" key="2">
    <source>
        <dbReference type="ARBA" id="ARBA00022448"/>
    </source>
</evidence>
<feature type="coiled-coil region" evidence="8">
    <location>
        <begin position="2104"/>
        <end position="2131"/>
    </location>
</feature>
<dbReference type="PANTHER" id="PTHR13769">
    <property type="entry name" value="APOLIPOPROTEIN B"/>
    <property type="match status" value="1"/>
</dbReference>
<reference evidence="12" key="1">
    <citation type="submission" date="2013-03" db="EMBL/GenBank/DDBJ databases">
        <authorList>
            <person name="Jeffery W."/>
            <person name="Warren W."/>
            <person name="Wilson R.K."/>
        </authorList>
    </citation>
    <scope>NUCLEOTIDE SEQUENCE</scope>
    <source>
        <strain evidence="12">female</strain>
    </source>
</reference>
<evidence type="ECO:0000256" key="4">
    <source>
        <dbReference type="ARBA" id="ARBA00022729"/>
    </source>
</evidence>
<dbReference type="Ensembl" id="ENSAMXT00000051608.1">
    <property type="protein sequence ID" value="ENSAMXP00000031207.1"/>
    <property type="gene ID" value="ENSAMXG00000013232.2"/>
</dbReference>
<dbReference type="Bgee" id="ENSAMXG00000013232">
    <property type="expression patterns" value="Expressed in intestine and 4 other cell types or tissues"/>
</dbReference>
<reference evidence="12" key="2">
    <citation type="journal article" date="2014" name="Nat. Commun.">
        <title>The cavefish genome reveals candidate genes for eye loss.</title>
        <authorList>
            <person name="McGaugh S.E."/>
            <person name="Gross J.B."/>
            <person name="Aken B."/>
            <person name="Blin M."/>
            <person name="Borowsky R."/>
            <person name="Chalopin D."/>
            <person name="Hinaux H."/>
            <person name="Jeffery W.R."/>
            <person name="Keene A."/>
            <person name="Ma L."/>
            <person name="Minx P."/>
            <person name="Murphy D."/>
            <person name="O'Quin K.E."/>
            <person name="Retaux S."/>
            <person name="Rohner N."/>
            <person name="Searle S.M."/>
            <person name="Stahl B.A."/>
            <person name="Tabin C."/>
            <person name="Volff J.N."/>
            <person name="Yoshizawa M."/>
            <person name="Warren W.C."/>
        </authorList>
    </citation>
    <scope>NUCLEOTIDE SEQUENCE [LARGE SCALE GENOMIC DNA]</scope>
    <source>
        <strain evidence="12">female</strain>
    </source>
</reference>
<evidence type="ECO:0000256" key="3">
    <source>
        <dbReference type="ARBA" id="ARBA00022525"/>
    </source>
</evidence>
<comment type="caution">
    <text evidence="7">Lacks conserved residue(s) required for the propagation of feature annotation.</text>
</comment>
<dbReference type="InterPro" id="IPR015819">
    <property type="entry name" value="Lipid_transp_b-sht_shell"/>
</dbReference>
<protein>
    <submittedName>
        <fullName evidence="11">Apolipoprotein B</fullName>
    </submittedName>
</protein>
<dbReference type="InterPro" id="IPR011030">
    <property type="entry name" value="Lipovitellin_superhlx_dom"/>
</dbReference>
<dbReference type="PANTHER" id="PTHR13769:SF6">
    <property type="entry name" value="APOLIPOPROTEIN B-100"/>
    <property type="match status" value="1"/>
</dbReference>
<evidence type="ECO:0000256" key="8">
    <source>
        <dbReference type="SAM" id="Coils"/>
    </source>
</evidence>
<dbReference type="InterPro" id="IPR001747">
    <property type="entry name" value="Vitellogenin_N"/>
</dbReference>
<dbReference type="GO" id="GO:0034359">
    <property type="term" value="C:mature chylomicron"/>
    <property type="evidence" value="ECO:0007669"/>
    <property type="project" value="TreeGrafter"/>
</dbReference>
<keyword evidence="4 9" id="KW-0732">Signal</keyword>
<dbReference type="Gene3D" id="2.20.80.10">
    <property type="entry name" value="Lipovitellin-phosvitin complex, chain A, domain 4"/>
    <property type="match status" value="1"/>
</dbReference>
<evidence type="ECO:0000256" key="6">
    <source>
        <dbReference type="ARBA" id="ARBA00023180"/>
    </source>
</evidence>
<dbReference type="GeneTree" id="ENSGT00590000083139"/>
<reference evidence="11" key="3">
    <citation type="submission" date="2025-08" db="UniProtKB">
        <authorList>
            <consortium name="Ensembl"/>
        </authorList>
    </citation>
    <scope>IDENTIFICATION</scope>
</reference>
<keyword evidence="3" id="KW-0964">Secreted</keyword>
<dbReference type="Pfam" id="PF09172">
    <property type="entry name" value="Vit_open_b-sht"/>
    <property type="match status" value="1"/>
</dbReference>
<comment type="subcellular location">
    <subcellularLocation>
        <location evidence="1">Secreted</location>
    </subcellularLocation>
</comment>
<dbReference type="InterPro" id="IPR009454">
    <property type="entry name" value="Lipid_transpt_open_b-sht"/>
</dbReference>
<dbReference type="InterPro" id="IPR015816">
    <property type="entry name" value="Vitellinogen_b-sht_N"/>
</dbReference>
<dbReference type="GO" id="GO:0006642">
    <property type="term" value="P:triglyceride mobilization"/>
    <property type="evidence" value="ECO:0007669"/>
    <property type="project" value="TreeGrafter"/>
</dbReference>
<dbReference type="GO" id="GO:0042953">
    <property type="term" value="P:lipoprotein transport"/>
    <property type="evidence" value="ECO:0007669"/>
    <property type="project" value="TreeGrafter"/>
</dbReference>
<keyword evidence="2" id="KW-0813">Transport</keyword>
<feature type="chain" id="PRO_5017236911" evidence="9">
    <location>
        <begin position="19"/>
        <end position="4413"/>
    </location>
</feature>
<keyword evidence="8" id="KW-0175">Coiled coil</keyword>
<evidence type="ECO:0000313" key="11">
    <source>
        <dbReference type="Ensembl" id="ENSAMXP00000031207.1"/>
    </source>
</evidence>
<keyword evidence="5" id="KW-0445">Lipid transport</keyword>
<dbReference type="GO" id="GO:0120020">
    <property type="term" value="F:cholesterol transfer activity"/>
    <property type="evidence" value="ECO:0007669"/>
    <property type="project" value="TreeGrafter"/>
</dbReference>
<dbReference type="Gene3D" id="1.25.10.20">
    <property type="entry name" value="Vitellinogen, superhelical"/>
    <property type="match status" value="1"/>
</dbReference>
<dbReference type="FunFam" id="2.30.230.10:FF:000003">
    <property type="entry name" value="Apolipoprotein B"/>
    <property type="match status" value="1"/>
</dbReference>
<dbReference type="SUPFAM" id="SSF48431">
    <property type="entry name" value="Lipovitellin-phosvitin complex, superhelical domain"/>
    <property type="match status" value="1"/>
</dbReference>
<dbReference type="PROSITE" id="PS51211">
    <property type="entry name" value="VITELLOGENIN"/>
    <property type="match status" value="1"/>
</dbReference>
<dbReference type="InterPro" id="IPR052418">
    <property type="entry name" value="Apolipoprotein_B"/>
</dbReference>
<dbReference type="STRING" id="7994.ENSAMXP00000031207"/>
<reference evidence="11" key="4">
    <citation type="submission" date="2025-09" db="UniProtKB">
        <authorList>
            <consortium name="Ensembl"/>
        </authorList>
    </citation>
    <scope>IDENTIFICATION</scope>
</reference>
<feature type="signal peptide" evidence="9">
    <location>
        <begin position="1"/>
        <end position="18"/>
    </location>
</feature>
<dbReference type="Pfam" id="PF01347">
    <property type="entry name" value="Vitellogenin_N"/>
    <property type="match status" value="1"/>
</dbReference>
<dbReference type="GO" id="GO:0030301">
    <property type="term" value="P:cholesterol transport"/>
    <property type="evidence" value="ECO:0007669"/>
    <property type="project" value="TreeGrafter"/>
</dbReference>
<dbReference type="Proteomes" id="UP000018467">
    <property type="component" value="Unassembled WGS sequence"/>
</dbReference>
<dbReference type="InParanoid" id="A0A3B1IMS5"/>
<dbReference type="GO" id="GO:0034361">
    <property type="term" value="C:very-low-density lipoprotein particle"/>
    <property type="evidence" value="ECO:0007669"/>
    <property type="project" value="TreeGrafter"/>
</dbReference>